<proteinExistence type="inferred from homology"/>
<evidence type="ECO:0000256" key="2">
    <source>
        <dbReference type="ARBA" id="ARBA00022747"/>
    </source>
</evidence>
<evidence type="ECO:0000313" key="6">
    <source>
        <dbReference type="Proteomes" id="UP000321497"/>
    </source>
</evidence>
<dbReference type="OrthoDB" id="9816225at2"/>
<dbReference type="SUPFAM" id="SSF116734">
    <property type="entry name" value="DNA methylase specificity domain"/>
    <property type="match status" value="2"/>
</dbReference>
<comment type="similarity">
    <text evidence="1">Belongs to the type-I restriction system S methylase family.</text>
</comment>
<dbReference type="GO" id="GO:0003677">
    <property type="term" value="F:DNA binding"/>
    <property type="evidence" value="ECO:0007669"/>
    <property type="project" value="UniProtKB-KW"/>
</dbReference>
<evidence type="ECO:0000259" key="4">
    <source>
        <dbReference type="Pfam" id="PF01420"/>
    </source>
</evidence>
<dbReference type="Gene3D" id="3.90.220.20">
    <property type="entry name" value="DNA methylase specificity domains"/>
    <property type="match status" value="2"/>
</dbReference>
<dbReference type="RefSeq" id="WP_111845893.1">
    <property type="nucleotide sequence ID" value="NZ_UEGI01000029.1"/>
</dbReference>
<dbReference type="EMBL" id="VORT01000004">
    <property type="protein sequence ID" value="TXD73534.1"/>
    <property type="molecule type" value="Genomic_DNA"/>
</dbReference>
<dbReference type="InterPro" id="IPR000055">
    <property type="entry name" value="Restrct_endonuc_typeI_TRD"/>
</dbReference>
<dbReference type="InterPro" id="IPR051212">
    <property type="entry name" value="Type-I_RE_S_subunit"/>
</dbReference>
<name>A0A5C6Z0K3_9FLAO</name>
<comment type="caution">
    <text evidence="5">The sequence shown here is derived from an EMBL/GenBank/DDBJ whole genome shotgun (WGS) entry which is preliminary data.</text>
</comment>
<dbReference type="PANTHER" id="PTHR43140">
    <property type="entry name" value="TYPE-1 RESTRICTION ENZYME ECOKI SPECIFICITY PROTEIN"/>
    <property type="match status" value="1"/>
</dbReference>
<gene>
    <name evidence="5" type="ORF">ESU54_07160</name>
</gene>
<evidence type="ECO:0000256" key="3">
    <source>
        <dbReference type="ARBA" id="ARBA00023125"/>
    </source>
</evidence>
<dbReference type="Pfam" id="PF01420">
    <property type="entry name" value="Methylase_S"/>
    <property type="match status" value="2"/>
</dbReference>
<keyword evidence="3" id="KW-0238">DNA-binding</keyword>
<reference evidence="5 6" key="1">
    <citation type="submission" date="2019-08" db="EMBL/GenBank/DDBJ databases">
        <title>Genome of Aequorivita antarctica SW49 (type strain).</title>
        <authorList>
            <person name="Bowman J.P."/>
        </authorList>
    </citation>
    <scope>NUCLEOTIDE SEQUENCE [LARGE SCALE GENOMIC DNA]</scope>
    <source>
        <strain evidence="5 6">SW49</strain>
    </source>
</reference>
<accession>A0A5C6Z0K3</accession>
<feature type="domain" description="Type I restriction modification DNA specificity" evidence="4">
    <location>
        <begin position="74"/>
        <end position="243"/>
    </location>
</feature>
<dbReference type="CDD" id="cd17256">
    <property type="entry name" value="RMtype1_S_EcoJA65PI-TRD1-CR1_like"/>
    <property type="match status" value="1"/>
</dbReference>
<keyword evidence="6" id="KW-1185">Reference proteome</keyword>
<sequence>MRASKKQNTEANLKKGQYFQFIVSKLSKNKPLSDESAQINFDNLNNVRSEKYKGSKKLKPITTLPKNQIPFDIPKNWIWLTIKDVTKLTDNLNIQKELRPNDLVNYVDISCIDNNNLKIKEVKTSQVDELSSRARRILKKDFFLYSLVRPYLNNMAIVEKEKELMIGSTGFAVFESFYLQNEFLKSWLLSPFIKDYFLEMISGFNSPSISMNQFLDTPIPVAPIEEQKAIVSFFNSLESNNNEEFNTLPNDLIDGIVKLDKLEEFSSVLFENIENRKLLIPQLKQSILQEAIQGRLTADWRASRKLSGPDTEAAIELLKRIKAEKEQLVKDKKIKKEKTLPPIGEEEIPFELPDGWVWCRLGDLCSKTGAGSTPKGGRAAYPNYGIKFLRSQNIYDEGIRYDGIVFISKTTHEKMKGTKVQAEDLLLNITGGSIGRCCIVPKDFDTANINQHVTIIRSVILETGYYLHKIIGSPYFQNMILEVQTGAGREGLAKNKMDNILIAFPPLEEQKAIVEKVESLIQKCQVLGQEIERSEANAQMLMQAVLKEAFLPAEASAQAGEGEVEVVEV</sequence>
<evidence type="ECO:0000313" key="5">
    <source>
        <dbReference type="EMBL" id="TXD73534.1"/>
    </source>
</evidence>
<dbReference type="PANTHER" id="PTHR43140:SF1">
    <property type="entry name" value="TYPE I RESTRICTION ENZYME ECOKI SPECIFICITY SUBUNIT"/>
    <property type="match status" value="1"/>
</dbReference>
<dbReference type="Proteomes" id="UP000321497">
    <property type="component" value="Unassembled WGS sequence"/>
</dbReference>
<dbReference type="InterPro" id="IPR044946">
    <property type="entry name" value="Restrct_endonuc_typeI_TRD_sf"/>
</dbReference>
<evidence type="ECO:0000256" key="1">
    <source>
        <dbReference type="ARBA" id="ARBA00010923"/>
    </source>
</evidence>
<dbReference type="GO" id="GO:0009307">
    <property type="term" value="P:DNA restriction-modification system"/>
    <property type="evidence" value="ECO:0007669"/>
    <property type="project" value="UniProtKB-KW"/>
</dbReference>
<dbReference type="AlphaFoldDB" id="A0A5C6Z0K3"/>
<feature type="domain" description="Type I restriction modification DNA specificity" evidence="4">
    <location>
        <begin position="353"/>
        <end position="527"/>
    </location>
</feature>
<keyword evidence="2" id="KW-0680">Restriction system</keyword>
<organism evidence="5 6">
    <name type="scientific">Aequorivita antarctica</name>
    <dbReference type="NCBI Taxonomy" id="153266"/>
    <lineage>
        <taxon>Bacteria</taxon>
        <taxon>Pseudomonadati</taxon>
        <taxon>Bacteroidota</taxon>
        <taxon>Flavobacteriia</taxon>
        <taxon>Flavobacteriales</taxon>
        <taxon>Flavobacteriaceae</taxon>
        <taxon>Aequorivita</taxon>
    </lineage>
</organism>
<protein>
    <recommendedName>
        <fullName evidence="4">Type I restriction modification DNA specificity domain-containing protein</fullName>
    </recommendedName>
</protein>